<sequence length="40" mass="4659">MTDEELRLLTAFVDLLDKCLNLNPEKRLTVKEALMHPFVT</sequence>
<protein>
    <submittedName>
        <fullName evidence="1">12961_t:CDS:1</fullName>
    </submittedName>
</protein>
<feature type="non-terminal residue" evidence="1">
    <location>
        <position position="40"/>
    </location>
</feature>
<proteinExistence type="predicted"/>
<evidence type="ECO:0000313" key="2">
    <source>
        <dbReference type="Proteomes" id="UP000789396"/>
    </source>
</evidence>
<name>A0A9N9P245_9GLOM</name>
<gene>
    <name evidence="1" type="ORF">RFULGI_LOCUS15822</name>
</gene>
<dbReference type="SUPFAM" id="SSF56112">
    <property type="entry name" value="Protein kinase-like (PK-like)"/>
    <property type="match status" value="1"/>
</dbReference>
<dbReference type="Proteomes" id="UP000789396">
    <property type="component" value="Unassembled WGS sequence"/>
</dbReference>
<dbReference type="AlphaFoldDB" id="A0A9N9P245"/>
<organism evidence="1 2">
    <name type="scientific">Racocetra fulgida</name>
    <dbReference type="NCBI Taxonomy" id="60492"/>
    <lineage>
        <taxon>Eukaryota</taxon>
        <taxon>Fungi</taxon>
        <taxon>Fungi incertae sedis</taxon>
        <taxon>Mucoromycota</taxon>
        <taxon>Glomeromycotina</taxon>
        <taxon>Glomeromycetes</taxon>
        <taxon>Diversisporales</taxon>
        <taxon>Gigasporaceae</taxon>
        <taxon>Racocetra</taxon>
    </lineage>
</organism>
<accession>A0A9N9P245</accession>
<dbReference type="OrthoDB" id="9332038at2759"/>
<evidence type="ECO:0000313" key="1">
    <source>
        <dbReference type="EMBL" id="CAG8781024.1"/>
    </source>
</evidence>
<dbReference type="Gene3D" id="1.10.510.10">
    <property type="entry name" value="Transferase(Phosphotransferase) domain 1"/>
    <property type="match status" value="1"/>
</dbReference>
<comment type="caution">
    <text evidence="1">The sequence shown here is derived from an EMBL/GenBank/DDBJ whole genome shotgun (WGS) entry which is preliminary data.</text>
</comment>
<dbReference type="InterPro" id="IPR011009">
    <property type="entry name" value="Kinase-like_dom_sf"/>
</dbReference>
<dbReference type="EMBL" id="CAJVPZ010052808">
    <property type="protein sequence ID" value="CAG8781024.1"/>
    <property type="molecule type" value="Genomic_DNA"/>
</dbReference>
<reference evidence="1" key="1">
    <citation type="submission" date="2021-06" db="EMBL/GenBank/DDBJ databases">
        <authorList>
            <person name="Kallberg Y."/>
            <person name="Tangrot J."/>
            <person name="Rosling A."/>
        </authorList>
    </citation>
    <scope>NUCLEOTIDE SEQUENCE</scope>
    <source>
        <strain evidence="1">IN212</strain>
    </source>
</reference>
<keyword evidence="2" id="KW-1185">Reference proteome</keyword>